<feature type="transmembrane region" description="Helical" evidence="1">
    <location>
        <begin position="64"/>
        <end position="81"/>
    </location>
</feature>
<dbReference type="Proteomes" id="UP000670092">
    <property type="component" value="Unassembled WGS sequence"/>
</dbReference>
<reference evidence="2 3" key="1">
    <citation type="submission" date="2021-01" db="EMBL/GenBank/DDBJ databases">
        <title>Chromosome-level genome assembly of a human fungal pathogen reveals clustering of transcriptionally co-regulated genes.</title>
        <authorList>
            <person name="Voorhies M."/>
            <person name="Cohen S."/>
            <person name="Shea T.P."/>
            <person name="Petrus S."/>
            <person name="Munoz J.F."/>
            <person name="Poplawski S."/>
            <person name="Goldman W.E."/>
            <person name="Michael T."/>
            <person name="Cuomo C.A."/>
            <person name="Sil A."/>
            <person name="Beyhan S."/>
        </authorList>
    </citation>
    <scope>NUCLEOTIDE SEQUENCE [LARGE SCALE GENOMIC DNA]</scope>
    <source>
        <strain evidence="2 3">G184AR</strain>
    </source>
</reference>
<proteinExistence type="predicted"/>
<keyword evidence="1" id="KW-0812">Transmembrane</keyword>
<accession>A0A8H8D2X5</accession>
<evidence type="ECO:0000313" key="2">
    <source>
        <dbReference type="EMBL" id="KAG5299089.1"/>
    </source>
</evidence>
<keyword evidence="1" id="KW-1133">Transmembrane helix</keyword>
<dbReference type="EMBL" id="JAEVHI010000002">
    <property type="protein sequence ID" value="KAG5299089.1"/>
    <property type="molecule type" value="Genomic_DNA"/>
</dbReference>
<name>A0A8H8D2X5_AJECA</name>
<evidence type="ECO:0000256" key="1">
    <source>
        <dbReference type="SAM" id="Phobius"/>
    </source>
</evidence>
<protein>
    <submittedName>
        <fullName evidence="2">Uncharacterized protein</fullName>
    </submittedName>
</protein>
<gene>
    <name evidence="2" type="ORF">I7I52_09279</name>
</gene>
<comment type="caution">
    <text evidence="2">The sequence shown here is derived from an EMBL/GenBank/DDBJ whole genome shotgun (WGS) entry which is preliminary data.</text>
</comment>
<dbReference type="AlphaFoldDB" id="A0A8H8D2X5"/>
<organism evidence="2 3">
    <name type="scientific">Ajellomyces capsulatus</name>
    <name type="common">Darling's disease fungus</name>
    <name type="synonym">Histoplasma capsulatum</name>
    <dbReference type="NCBI Taxonomy" id="5037"/>
    <lineage>
        <taxon>Eukaryota</taxon>
        <taxon>Fungi</taxon>
        <taxon>Dikarya</taxon>
        <taxon>Ascomycota</taxon>
        <taxon>Pezizomycotina</taxon>
        <taxon>Eurotiomycetes</taxon>
        <taxon>Eurotiomycetidae</taxon>
        <taxon>Onygenales</taxon>
        <taxon>Ajellomycetaceae</taxon>
        <taxon>Histoplasma</taxon>
    </lineage>
</organism>
<dbReference type="VEuPathDB" id="FungiDB:I7I52_09279"/>
<evidence type="ECO:0000313" key="3">
    <source>
        <dbReference type="Proteomes" id="UP000670092"/>
    </source>
</evidence>
<keyword evidence="1" id="KW-0472">Membrane</keyword>
<sequence>MWQKDHHLFHRSGKKAWEMKPSPIIVESTHRCRESTLLFMIDGSLSRDLMFPNQGFIHVDHMKGFHLVLTIFLFLSLPPFFSTPYLCDSPFLYCHRGEEHKNQIITKKGEKQS</sequence>